<dbReference type="EMBL" id="JANPWB010000014">
    <property type="protein sequence ID" value="KAJ1098239.1"/>
    <property type="molecule type" value="Genomic_DNA"/>
</dbReference>
<feature type="region of interest" description="Disordered" evidence="1">
    <location>
        <begin position="16"/>
        <end position="47"/>
    </location>
</feature>
<keyword evidence="3" id="KW-1185">Reference proteome</keyword>
<name>A0AAV7M6P8_PLEWA</name>
<evidence type="ECO:0000313" key="2">
    <source>
        <dbReference type="EMBL" id="KAJ1098239.1"/>
    </source>
</evidence>
<dbReference type="Proteomes" id="UP001066276">
    <property type="component" value="Chromosome 10"/>
</dbReference>
<protein>
    <submittedName>
        <fullName evidence="2">Uncharacterized protein</fullName>
    </submittedName>
</protein>
<proteinExistence type="predicted"/>
<evidence type="ECO:0000313" key="3">
    <source>
        <dbReference type="Proteomes" id="UP001066276"/>
    </source>
</evidence>
<dbReference type="AlphaFoldDB" id="A0AAV7M6P8"/>
<accession>A0AAV7M6P8</accession>
<comment type="caution">
    <text evidence="2">The sequence shown here is derived from an EMBL/GenBank/DDBJ whole genome shotgun (WGS) entry which is preliminary data.</text>
</comment>
<organism evidence="2 3">
    <name type="scientific">Pleurodeles waltl</name>
    <name type="common">Iberian ribbed newt</name>
    <dbReference type="NCBI Taxonomy" id="8319"/>
    <lineage>
        <taxon>Eukaryota</taxon>
        <taxon>Metazoa</taxon>
        <taxon>Chordata</taxon>
        <taxon>Craniata</taxon>
        <taxon>Vertebrata</taxon>
        <taxon>Euteleostomi</taxon>
        <taxon>Amphibia</taxon>
        <taxon>Batrachia</taxon>
        <taxon>Caudata</taxon>
        <taxon>Salamandroidea</taxon>
        <taxon>Salamandridae</taxon>
        <taxon>Pleurodelinae</taxon>
        <taxon>Pleurodeles</taxon>
    </lineage>
</organism>
<reference evidence="2" key="1">
    <citation type="journal article" date="2022" name="bioRxiv">
        <title>Sequencing and chromosome-scale assembly of the giantPleurodeles waltlgenome.</title>
        <authorList>
            <person name="Brown T."/>
            <person name="Elewa A."/>
            <person name="Iarovenko S."/>
            <person name="Subramanian E."/>
            <person name="Araus A.J."/>
            <person name="Petzold A."/>
            <person name="Susuki M."/>
            <person name="Suzuki K.-i.T."/>
            <person name="Hayashi T."/>
            <person name="Toyoda A."/>
            <person name="Oliveira C."/>
            <person name="Osipova E."/>
            <person name="Leigh N.D."/>
            <person name="Simon A."/>
            <person name="Yun M.H."/>
        </authorList>
    </citation>
    <scope>NUCLEOTIDE SEQUENCE</scope>
    <source>
        <strain evidence="2">20211129_DDA</strain>
        <tissue evidence="2">Liver</tissue>
    </source>
</reference>
<evidence type="ECO:0000256" key="1">
    <source>
        <dbReference type="SAM" id="MobiDB-lite"/>
    </source>
</evidence>
<sequence length="77" mass="8471">MSGILLPTLLDQGENFHSRSSKLRGEGALPLQGHHRDQAGVGSPDPDRCQAFLSPSHCSHVRQLQHYQDVGLHNDGY</sequence>
<gene>
    <name evidence="2" type="ORF">NDU88_003355</name>
</gene>